<gene>
    <name evidence="1" type="ordered locus">DNO_0070</name>
</gene>
<keyword evidence="2" id="KW-1185">Reference proteome</keyword>
<accession>A5EWV5</accession>
<dbReference type="AlphaFoldDB" id="A5EWV5"/>
<protein>
    <submittedName>
        <fullName evidence="1">Uncharacterized protein</fullName>
    </submittedName>
</protein>
<dbReference type="STRING" id="246195.DNO_0070"/>
<dbReference type="Proteomes" id="UP000000248">
    <property type="component" value="Chromosome"/>
</dbReference>
<reference evidence="1 2" key="1">
    <citation type="journal article" date="2007" name="Nat. Biotechnol.">
        <title>Genome sequence and identification of candidate vaccine antigens from the animal pathogen Dichelobacter nodosus.</title>
        <authorList>
            <person name="Myers G.S."/>
            <person name="Parker D."/>
            <person name="Al-Hasani K."/>
            <person name="Kennan R.M."/>
            <person name="Seemann T."/>
            <person name="Ren Q."/>
            <person name="Badger J.H."/>
            <person name="Selengut J.D."/>
            <person name="Deboy R.T."/>
            <person name="Tettelin H."/>
            <person name="Boyce J.D."/>
            <person name="McCarl V.P."/>
            <person name="Han X."/>
            <person name="Nelson W.C."/>
            <person name="Madupu R."/>
            <person name="Mohamoud Y."/>
            <person name="Holley T."/>
            <person name="Fedorova N."/>
            <person name="Khouri H."/>
            <person name="Bottomley S.P."/>
            <person name="Whittington R.J."/>
            <person name="Adler B."/>
            <person name="Songer J.G."/>
            <person name="Rood J.I."/>
            <person name="Paulsen I.T."/>
        </authorList>
    </citation>
    <scope>NUCLEOTIDE SEQUENCE [LARGE SCALE GENOMIC DNA]</scope>
    <source>
        <strain evidence="1 2">VCS1703A</strain>
    </source>
</reference>
<sequence>MRRDFVIAFLPIYVTAFCAKKAAFVVFIGKRILAAFEITIPILRTFL</sequence>
<dbReference type="KEGG" id="dno:DNO_0070"/>
<organism evidence="1 2">
    <name type="scientific">Dichelobacter nodosus (strain VCS1703A)</name>
    <dbReference type="NCBI Taxonomy" id="246195"/>
    <lineage>
        <taxon>Bacteria</taxon>
        <taxon>Pseudomonadati</taxon>
        <taxon>Pseudomonadota</taxon>
        <taxon>Gammaproteobacteria</taxon>
        <taxon>Cardiobacteriales</taxon>
        <taxon>Cardiobacteriaceae</taxon>
        <taxon>Dichelobacter</taxon>
    </lineage>
</organism>
<name>A5EWV5_DICNV</name>
<dbReference type="EMBL" id="CP000513">
    <property type="protein sequence ID" value="ABQ13601.1"/>
    <property type="molecule type" value="Genomic_DNA"/>
</dbReference>
<evidence type="ECO:0000313" key="2">
    <source>
        <dbReference type="Proteomes" id="UP000000248"/>
    </source>
</evidence>
<dbReference type="HOGENOM" id="CLU_3167352_0_0_6"/>
<proteinExistence type="predicted"/>
<evidence type="ECO:0000313" key="1">
    <source>
        <dbReference type="EMBL" id="ABQ13601.1"/>
    </source>
</evidence>